<name>H2ZD60_CIOSA</name>
<dbReference type="AlphaFoldDB" id="H2ZD60"/>
<feature type="region of interest" description="Disordered" evidence="1">
    <location>
        <begin position="33"/>
        <end position="58"/>
    </location>
</feature>
<evidence type="ECO:0000313" key="3">
    <source>
        <dbReference type="Proteomes" id="UP000007875"/>
    </source>
</evidence>
<reference evidence="2" key="3">
    <citation type="submission" date="2025-09" db="UniProtKB">
        <authorList>
            <consortium name="Ensembl"/>
        </authorList>
    </citation>
    <scope>IDENTIFICATION</scope>
</reference>
<dbReference type="Ensembl" id="ENSCSAVT00000015704.1">
    <property type="protein sequence ID" value="ENSCSAVP00000015526.1"/>
    <property type="gene ID" value="ENSCSAVG00000009112.1"/>
</dbReference>
<feature type="compositionally biased region" description="Basic and acidic residues" evidence="1">
    <location>
        <begin position="43"/>
        <end position="52"/>
    </location>
</feature>
<dbReference type="OMA" id="KSCNTER"/>
<protein>
    <submittedName>
        <fullName evidence="2">Uncharacterized protein</fullName>
    </submittedName>
</protein>
<reference evidence="3" key="1">
    <citation type="submission" date="2003-08" db="EMBL/GenBank/DDBJ databases">
        <authorList>
            <person name="Birren B."/>
            <person name="Nusbaum C."/>
            <person name="Abebe A."/>
            <person name="Abouelleil A."/>
            <person name="Adekoya E."/>
            <person name="Ait-zahra M."/>
            <person name="Allen N."/>
            <person name="Allen T."/>
            <person name="An P."/>
            <person name="Anderson M."/>
            <person name="Anderson S."/>
            <person name="Arachchi H."/>
            <person name="Armbruster J."/>
            <person name="Bachantsang P."/>
            <person name="Baldwin J."/>
            <person name="Barry A."/>
            <person name="Bayul T."/>
            <person name="Blitshsteyn B."/>
            <person name="Bloom T."/>
            <person name="Blye J."/>
            <person name="Boguslavskiy L."/>
            <person name="Borowsky M."/>
            <person name="Boukhgalter B."/>
            <person name="Brunache A."/>
            <person name="Butler J."/>
            <person name="Calixte N."/>
            <person name="Calvo S."/>
            <person name="Camarata J."/>
            <person name="Campo K."/>
            <person name="Chang J."/>
            <person name="Cheshatsang Y."/>
            <person name="Citroen M."/>
            <person name="Collymore A."/>
            <person name="Considine T."/>
            <person name="Cook A."/>
            <person name="Cooke P."/>
            <person name="Corum B."/>
            <person name="Cuomo C."/>
            <person name="David R."/>
            <person name="Dawoe T."/>
            <person name="Degray S."/>
            <person name="Dodge S."/>
            <person name="Dooley K."/>
            <person name="Dorje P."/>
            <person name="Dorjee K."/>
            <person name="Dorris L."/>
            <person name="Duffey N."/>
            <person name="Dupes A."/>
            <person name="Elkins T."/>
            <person name="Engels R."/>
            <person name="Erickson J."/>
            <person name="Farina A."/>
            <person name="Faro S."/>
            <person name="Ferreira P."/>
            <person name="Fischer H."/>
            <person name="Fitzgerald M."/>
            <person name="Foley K."/>
            <person name="Gage D."/>
            <person name="Galagan J."/>
            <person name="Gearin G."/>
            <person name="Gnerre S."/>
            <person name="Gnirke A."/>
            <person name="Goyette A."/>
            <person name="Graham J."/>
            <person name="Grandbois E."/>
            <person name="Gyaltsen K."/>
            <person name="Hafez N."/>
            <person name="Hagopian D."/>
            <person name="Hagos B."/>
            <person name="Hall J."/>
            <person name="Hatcher B."/>
            <person name="Heller A."/>
            <person name="Higgins H."/>
            <person name="Honan T."/>
            <person name="Horn A."/>
            <person name="Houde N."/>
            <person name="Hughes L."/>
            <person name="Hulme W."/>
            <person name="Husby E."/>
            <person name="Iliev I."/>
            <person name="Jaffe D."/>
            <person name="Jones C."/>
            <person name="Kamal M."/>
            <person name="Kamat A."/>
            <person name="Kamvysselis M."/>
            <person name="Karlsson E."/>
            <person name="Kells C."/>
            <person name="Kieu A."/>
            <person name="Kisner P."/>
            <person name="Kodira C."/>
            <person name="Kulbokas E."/>
            <person name="Labutti K."/>
            <person name="Lama D."/>
            <person name="Landers T."/>
            <person name="Leger J."/>
            <person name="Levine S."/>
            <person name="Lewis D."/>
            <person name="Lewis T."/>
            <person name="Lindblad-toh K."/>
            <person name="Liu X."/>
            <person name="Lokyitsang T."/>
            <person name="Lokyitsang Y."/>
            <person name="Lucien O."/>
            <person name="Lui A."/>
            <person name="Ma L.J."/>
            <person name="Mabbitt R."/>
            <person name="Macdonald J."/>
            <person name="Maclean C."/>
            <person name="Major J."/>
            <person name="Manning J."/>
            <person name="Marabella R."/>
            <person name="Maru K."/>
            <person name="Matthews C."/>
            <person name="Mauceli E."/>
            <person name="Mccarthy M."/>
            <person name="Mcdonough S."/>
            <person name="Mcghee T."/>
            <person name="Meldrim J."/>
            <person name="Meneus L."/>
            <person name="Mesirov J."/>
            <person name="Mihalev A."/>
            <person name="Mihova T."/>
            <person name="Mikkelsen T."/>
            <person name="Mlenga V."/>
            <person name="Moru K."/>
            <person name="Mozes J."/>
            <person name="Mulrain L."/>
            <person name="Munson G."/>
            <person name="Naylor J."/>
            <person name="Newes C."/>
            <person name="Nguyen C."/>
            <person name="Nguyen N."/>
            <person name="Nguyen T."/>
            <person name="Nicol R."/>
            <person name="Nielsen C."/>
            <person name="Nizzari M."/>
            <person name="Norbu C."/>
            <person name="Norbu N."/>
            <person name="O'donnell P."/>
            <person name="Okoawo O."/>
            <person name="O'leary S."/>
            <person name="Omotosho B."/>
            <person name="O'neill K."/>
            <person name="Osman S."/>
            <person name="Parker S."/>
            <person name="Perrin D."/>
            <person name="Phunkhang P."/>
            <person name="Piqani B."/>
            <person name="Purcell S."/>
            <person name="Rachupka T."/>
            <person name="Ramasamy U."/>
            <person name="Rameau R."/>
            <person name="Ray V."/>
            <person name="Raymond C."/>
            <person name="Retta R."/>
            <person name="Richardson S."/>
            <person name="Rise C."/>
            <person name="Rodriguez J."/>
            <person name="Rogers J."/>
            <person name="Rogov P."/>
            <person name="Rutman M."/>
            <person name="Schupbach R."/>
            <person name="Seaman C."/>
            <person name="Settipalli S."/>
            <person name="Sharpe T."/>
            <person name="Sheridan J."/>
            <person name="Sherpa N."/>
            <person name="Shi J."/>
            <person name="Smirnov S."/>
            <person name="Smith C."/>
            <person name="Sougnez C."/>
            <person name="Spencer B."/>
            <person name="Stalker J."/>
            <person name="Stange-thomann N."/>
            <person name="Stavropoulos S."/>
            <person name="Stetson K."/>
            <person name="Stone C."/>
            <person name="Stone S."/>
            <person name="Stubbs M."/>
            <person name="Talamas J."/>
            <person name="Tchuinga P."/>
            <person name="Tenzing P."/>
            <person name="Tesfaye S."/>
            <person name="Theodore J."/>
            <person name="Thoulutsang Y."/>
            <person name="Topham K."/>
            <person name="Towey S."/>
            <person name="Tsamla T."/>
            <person name="Tsomo N."/>
            <person name="Vallee D."/>
            <person name="Vassiliev H."/>
            <person name="Venkataraman V."/>
            <person name="Vinson J."/>
            <person name="Vo A."/>
            <person name="Wade C."/>
            <person name="Wang S."/>
            <person name="Wangchuk T."/>
            <person name="Wangdi T."/>
            <person name="Whittaker C."/>
            <person name="Wilkinson J."/>
            <person name="Wu Y."/>
            <person name="Wyman D."/>
            <person name="Yadav S."/>
            <person name="Yang S."/>
            <person name="Yang X."/>
            <person name="Yeager S."/>
            <person name="Yee E."/>
            <person name="Young G."/>
            <person name="Zainoun J."/>
            <person name="Zembeck L."/>
            <person name="Zimmer A."/>
            <person name="Zody M."/>
            <person name="Lander E."/>
        </authorList>
    </citation>
    <scope>NUCLEOTIDE SEQUENCE [LARGE SCALE GENOMIC DNA]</scope>
</reference>
<proteinExistence type="predicted"/>
<sequence length="221" mass="24895">MTKKQFIINKATGTSETCGKKLLSISVDKKEKLESFEQNPSSESDKPTFESKRAKRRKDFKAQLITQERSSLSNLEQRLSSNLSILVPLLKRSCPNNLLQIENLNSAGKINNFDNKGKFTPQLGNSLPPPRHPNFSELHSRQRRKKKKFENTLILPIASASQLLPRPISRQVKNPSLSADIGETPSGRKLSPHQQNSTENDFIEGETANPIVEYKDSKSKQ</sequence>
<evidence type="ECO:0000256" key="1">
    <source>
        <dbReference type="SAM" id="MobiDB-lite"/>
    </source>
</evidence>
<keyword evidence="3" id="KW-1185">Reference proteome</keyword>
<dbReference type="HOGENOM" id="CLU_1253144_0_0_1"/>
<evidence type="ECO:0000313" key="2">
    <source>
        <dbReference type="Ensembl" id="ENSCSAVP00000015526.1"/>
    </source>
</evidence>
<reference evidence="2" key="2">
    <citation type="submission" date="2025-08" db="UniProtKB">
        <authorList>
            <consortium name="Ensembl"/>
        </authorList>
    </citation>
    <scope>IDENTIFICATION</scope>
</reference>
<feature type="region of interest" description="Disordered" evidence="1">
    <location>
        <begin position="119"/>
        <end position="146"/>
    </location>
</feature>
<dbReference type="Proteomes" id="UP000007875">
    <property type="component" value="Unassembled WGS sequence"/>
</dbReference>
<organism evidence="2 3">
    <name type="scientific">Ciona savignyi</name>
    <name type="common">Pacific transparent sea squirt</name>
    <dbReference type="NCBI Taxonomy" id="51511"/>
    <lineage>
        <taxon>Eukaryota</taxon>
        <taxon>Metazoa</taxon>
        <taxon>Chordata</taxon>
        <taxon>Tunicata</taxon>
        <taxon>Ascidiacea</taxon>
        <taxon>Phlebobranchia</taxon>
        <taxon>Cionidae</taxon>
        <taxon>Ciona</taxon>
    </lineage>
</organism>
<dbReference type="GeneTree" id="ENSGT00390000007407"/>
<dbReference type="InParanoid" id="H2ZD60"/>
<accession>H2ZD60</accession>
<feature type="region of interest" description="Disordered" evidence="1">
    <location>
        <begin position="166"/>
        <end position="221"/>
    </location>
</feature>